<dbReference type="Proteomes" id="UP000439903">
    <property type="component" value="Unassembled WGS sequence"/>
</dbReference>
<accession>A0A8H4ANV8</accession>
<evidence type="ECO:0000313" key="2">
    <source>
        <dbReference type="Proteomes" id="UP000439903"/>
    </source>
</evidence>
<name>A0A8H4ANV8_GIGMA</name>
<protein>
    <submittedName>
        <fullName evidence="1">Uncharacterized protein</fullName>
    </submittedName>
</protein>
<evidence type="ECO:0000313" key="1">
    <source>
        <dbReference type="EMBL" id="KAF0516456.1"/>
    </source>
</evidence>
<keyword evidence="2" id="KW-1185">Reference proteome</keyword>
<comment type="caution">
    <text evidence="1">The sequence shown here is derived from an EMBL/GenBank/DDBJ whole genome shotgun (WGS) entry which is preliminary data.</text>
</comment>
<dbReference type="AlphaFoldDB" id="A0A8H4ANV8"/>
<dbReference type="OrthoDB" id="2959849at2759"/>
<sequence>MKGQTIEDLKQIVDISRYTALIDPKKVASYISDNIIMAINFKFKNVIKEYIQTNLQQTPQNIWENLDENQIQSVIKIIEQYDDIEILLTVKDSGVTIISFGVKEIINQLGVNAVEIGIDAMCMY</sequence>
<gene>
    <name evidence="1" type="ORF">F8M41_017065</name>
</gene>
<reference evidence="1 2" key="1">
    <citation type="journal article" date="2019" name="Environ. Microbiol.">
        <title>At the nexus of three kingdoms: the genome of the mycorrhizal fungus Gigaspora margarita provides insights into plant, endobacterial and fungal interactions.</title>
        <authorList>
            <person name="Venice F."/>
            <person name="Ghignone S."/>
            <person name="Salvioli di Fossalunga A."/>
            <person name="Amselem J."/>
            <person name="Novero M."/>
            <person name="Xianan X."/>
            <person name="Sedzielewska Toro K."/>
            <person name="Morin E."/>
            <person name="Lipzen A."/>
            <person name="Grigoriev I.V."/>
            <person name="Henrissat B."/>
            <person name="Martin F.M."/>
            <person name="Bonfante P."/>
        </authorList>
    </citation>
    <scope>NUCLEOTIDE SEQUENCE [LARGE SCALE GENOMIC DNA]</scope>
    <source>
        <strain evidence="1 2">BEG34</strain>
    </source>
</reference>
<dbReference type="EMBL" id="WTPW01000385">
    <property type="protein sequence ID" value="KAF0516456.1"/>
    <property type="molecule type" value="Genomic_DNA"/>
</dbReference>
<proteinExistence type="predicted"/>
<organism evidence="1 2">
    <name type="scientific">Gigaspora margarita</name>
    <dbReference type="NCBI Taxonomy" id="4874"/>
    <lineage>
        <taxon>Eukaryota</taxon>
        <taxon>Fungi</taxon>
        <taxon>Fungi incertae sedis</taxon>
        <taxon>Mucoromycota</taxon>
        <taxon>Glomeromycotina</taxon>
        <taxon>Glomeromycetes</taxon>
        <taxon>Diversisporales</taxon>
        <taxon>Gigasporaceae</taxon>
        <taxon>Gigaspora</taxon>
    </lineage>
</organism>